<comment type="catalytic activity">
    <reaction evidence="9">
        <text>2 5-aminolevulinate = porphobilinogen + 2 H2O + H(+)</text>
        <dbReference type="Rhea" id="RHEA:24064"/>
        <dbReference type="ChEBI" id="CHEBI:15377"/>
        <dbReference type="ChEBI" id="CHEBI:15378"/>
        <dbReference type="ChEBI" id="CHEBI:58126"/>
        <dbReference type="ChEBI" id="CHEBI:356416"/>
        <dbReference type="EC" id="4.2.1.24"/>
    </reaction>
</comment>
<gene>
    <name evidence="14" type="ORF">Apau_0145</name>
</gene>
<dbReference type="InterPro" id="IPR001731">
    <property type="entry name" value="ALAD"/>
</dbReference>
<dbReference type="HOGENOM" id="CLU_035731_0_0_0"/>
<protein>
    <recommendedName>
        <fullName evidence="4">Delta-aminolevulinic acid dehydratase</fullName>
        <ecNumber evidence="3">4.2.1.24</ecNumber>
    </recommendedName>
    <alternativeName>
        <fullName evidence="8">Porphobilinogen synthase</fullName>
    </alternativeName>
</protein>
<evidence type="ECO:0000256" key="4">
    <source>
        <dbReference type="ARBA" id="ARBA00020771"/>
    </source>
</evidence>
<organism evidence="14 15">
    <name type="scientific">Aminomonas paucivorans DSM 12260</name>
    <dbReference type="NCBI Taxonomy" id="584708"/>
    <lineage>
        <taxon>Bacteria</taxon>
        <taxon>Thermotogati</taxon>
        <taxon>Synergistota</taxon>
        <taxon>Synergistia</taxon>
        <taxon>Synergistales</taxon>
        <taxon>Synergistaceae</taxon>
        <taxon>Aminomonas</taxon>
    </lineage>
</organism>
<evidence type="ECO:0000256" key="5">
    <source>
        <dbReference type="ARBA" id="ARBA00023133"/>
    </source>
</evidence>
<dbReference type="eggNOG" id="COG0113">
    <property type="taxonomic scope" value="Bacteria"/>
</dbReference>
<sequence>MRGRFPVSRPRRNRLSPAVRSLLAETALEPRHLVLPFFTVPGSGVKREIPSLPGLFHWSVDRLPELVEPALEAGVRAFLLFGLPSRKDERGSSADDPDQPVQRALGFLRGRYPQALLASDVCLCEYTSHGHCGCLAGQEVDNDATLERLASVALSHARAGAHVVAPSDMMDGRVGAIRYALDGAGFSSVGIWSYAAKFASAFYGPFRDAAGSAPEFGDRRGYQLPVSNPREALRDALMDEDEGADLLLVKPAGTSLDIAARLRGRTELPLGGYVVSGEYMMLRCAAGAGALDERRAVLEYHLAVRRAGCDVVVTYLAAEIARWLREEA</sequence>
<dbReference type="PIRSF" id="PIRSF001415">
    <property type="entry name" value="Porphbilin_synth"/>
    <property type="match status" value="1"/>
</dbReference>
<dbReference type="Proteomes" id="UP000005096">
    <property type="component" value="Chromosome"/>
</dbReference>
<dbReference type="InterPro" id="IPR013785">
    <property type="entry name" value="Aldolase_TIM"/>
</dbReference>
<dbReference type="NCBIfam" id="NF006762">
    <property type="entry name" value="PRK09283.1"/>
    <property type="match status" value="1"/>
</dbReference>
<dbReference type="UniPathway" id="UPA00251">
    <property type="reaction ID" value="UER00318"/>
</dbReference>
<dbReference type="GO" id="GO:0004655">
    <property type="term" value="F:porphobilinogen synthase activity"/>
    <property type="evidence" value="ECO:0007669"/>
    <property type="project" value="UniProtKB-EC"/>
</dbReference>
<dbReference type="RefSeq" id="WP_006299726.1">
    <property type="nucleotide sequence ID" value="NZ_CM001022.1"/>
</dbReference>
<keyword evidence="7" id="KW-0627">Porphyrin biosynthesis</keyword>
<reference evidence="14 15" key="1">
    <citation type="journal article" date="2010" name="Stand. Genomic Sci.">
        <title>Non-contiguous finished genome sequence of Aminomonas paucivorans type strain (GLU-3).</title>
        <authorList>
            <person name="Pitluck S."/>
            <person name="Yasawong M."/>
            <person name="Held B."/>
            <person name="Lapidus A."/>
            <person name="Nolan M."/>
            <person name="Copeland A."/>
            <person name="Lucas S."/>
            <person name="Del Rio T.G."/>
            <person name="Tice H."/>
            <person name="Cheng J.F."/>
            <person name="Chertkov O."/>
            <person name="Goodwin L."/>
            <person name="Tapia R."/>
            <person name="Han C."/>
            <person name="Liolios K."/>
            <person name="Ivanova N."/>
            <person name="Mavromatis K."/>
            <person name="Ovchinnikova G."/>
            <person name="Pati A."/>
            <person name="Chen A."/>
            <person name="Palaniappan K."/>
            <person name="Land M."/>
            <person name="Hauser L."/>
            <person name="Chang Y.J."/>
            <person name="Jeffries C.D."/>
            <person name="Pukall R."/>
            <person name="Spring S."/>
            <person name="Rohde M."/>
            <person name="Sikorski J."/>
            <person name="Goker M."/>
            <person name="Woyke T."/>
            <person name="Bristow J."/>
            <person name="Eisen J.A."/>
            <person name="Markowitz V."/>
            <person name="Hugenholtz P."/>
            <person name="Kyrpides N.C."/>
            <person name="Klenk H.P."/>
        </authorList>
    </citation>
    <scope>NUCLEOTIDE SEQUENCE [LARGE SCALE GENOMIC DNA]</scope>
    <source>
        <strain evidence="14 15">DSM 12260</strain>
    </source>
</reference>
<dbReference type="GO" id="GO:0005829">
    <property type="term" value="C:cytosol"/>
    <property type="evidence" value="ECO:0007669"/>
    <property type="project" value="TreeGrafter"/>
</dbReference>
<evidence type="ECO:0000256" key="12">
    <source>
        <dbReference type="PIRSR" id="PIRSR001415-3"/>
    </source>
</evidence>
<evidence type="ECO:0000256" key="7">
    <source>
        <dbReference type="ARBA" id="ARBA00023244"/>
    </source>
</evidence>
<dbReference type="GO" id="GO:0008270">
    <property type="term" value="F:zinc ion binding"/>
    <property type="evidence" value="ECO:0007669"/>
    <property type="project" value="TreeGrafter"/>
</dbReference>
<feature type="binding site" evidence="11">
    <location>
        <position position="276"/>
    </location>
    <ligand>
        <name>5-aminolevulinate</name>
        <dbReference type="ChEBI" id="CHEBI:356416"/>
        <label>2</label>
    </ligand>
</feature>
<dbReference type="STRING" id="584708.Apau_0145"/>
<evidence type="ECO:0000256" key="13">
    <source>
        <dbReference type="RuleBase" id="RU004161"/>
    </source>
</evidence>
<dbReference type="EC" id="4.2.1.24" evidence="3"/>
<dbReference type="SMART" id="SM01004">
    <property type="entry name" value="ALAD"/>
    <property type="match status" value="1"/>
</dbReference>
<dbReference type="GO" id="GO:0006782">
    <property type="term" value="P:protoporphyrinogen IX biosynthetic process"/>
    <property type="evidence" value="ECO:0007669"/>
    <property type="project" value="UniProtKB-UniPathway"/>
</dbReference>
<evidence type="ECO:0000256" key="6">
    <source>
        <dbReference type="ARBA" id="ARBA00023239"/>
    </source>
</evidence>
<evidence type="ECO:0000313" key="15">
    <source>
        <dbReference type="Proteomes" id="UP000005096"/>
    </source>
</evidence>
<dbReference type="EMBL" id="CM001022">
    <property type="protein sequence ID" value="EFQ22582.1"/>
    <property type="molecule type" value="Genomic_DNA"/>
</dbReference>
<dbReference type="CDD" id="cd00384">
    <property type="entry name" value="ALAD_PBGS"/>
    <property type="match status" value="1"/>
</dbReference>
<evidence type="ECO:0000256" key="2">
    <source>
        <dbReference type="ARBA" id="ARBA00008055"/>
    </source>
</evidence>
<feature type="binding site" evidence="12">
    <location>
        <position position="122"/>
    </location>
    <ligand>
        <name>Zn(2+)</name>
        <dbReference type="ChEBI" id="CHEBI:29105"/>
        <note>catalytic</note>
    </ligand>
</feature>
<keyword evidence="12" id="KW-0862">Zinc</keyword>
<evidence type="ECO:0000256" key="10">
    <source>
        <dbReference type="PIRSR" id="PIRSR001415-1"/>
    </source>
</evidence>
<feature type="active site" description="Schiff-base intermediate with substrate" evidence="10">
    <location>
        <position position="250"/>
    </location>
</feature>
<comment type="similarity">
    <text evidence="2 13">Belongs to the ALAD family.</text>
</comment>
<evidence type="ECO:0000256" key="3">
    <source>
        <dbReference type="ARBA" id="ARBA00012053"/>
    </source>
</evidence>
<evidence type="ECO:0000256" key="11">
    <source>
        <dbReference type="PIRSR" id="PIRSR001415-2"/>
    </source>
</evidence>
<keyword evidence="6 14" id="KW-0456">Lyase</keyword>
<feature type="binding site" evidence="12">
    <location>
        <position position="124"/>
    </location>
    <ligand>
        <name>Zn(2+)</name>
        <dbReference type="ChEBI" id="CHEBI:29105"/>
        <note>catalytic</note>
    </ligand>
</feature>
<keyword evidence="12" id="KW-0479">Metal-binding</keyword>
<evidence type="ECO:0000256" key="8">
    <source>
        <dbReference type="ARBA" id="ARBA00032837"/>
    </source>
</evidence>
<dbReference type="PANTHER" id="PTHR11458:SF0">
    <property type="entry name" value="DELTA-AMINOLEVULINIC ACID DEHYDRATASE"/>
    <property type="match status" value="1"/>
</dbReference>
<comment type="pathway">
    <text evidence="1">Porphyrin-containing compound metabolism; protoporphyrin-IX biosynthesis; coproporphyrinogen-III from 5-aminolevulinate: step 1/4.</text>
</comment>
<evidence type="ECO:0000256" key="9">
    <source>
        <dbReference type="ARBA" id="ARBA00047651"/>
    </source>
</evidence>
<evidence type="ECO:0000313" key="14">
    <source>
        <dbReference type="EMBL" id="EFQ22582.1"/>
    </source>
</evidence>
<feature type="active site" description="Schiff-base intermediate with substrate" evidence="10">
    <location>
        <position position="197"/>
    </location>
</feature>
<feature type="binding site" evidence="11">
    <location>
        <position position="219"/>
    </location>
    <ligand>
        <name>5-aminolevulinate</name>
        <dbReference type="ChEBI" id="CHEBI:356416"/>
        <label>1</label>
    </ligand>
</feature>
<dbReference type="PaxDb" id="584708-Apau_0145"/>
<dbReference type="Pfam" id="PF00490">
    <property type="entry name" value="ALAD"/>
    <property type="match status" value="1"/>
</dbReference>
<name>E3CWS7_9BACT</name>
<proteinExistence type="inferred from homology"/>
<dbReference type="FunFam" id="3.20.20.70:FF:000019">
    <property type="entry name" value="Delta-aminolevulinic acid dehydratase"/>
    <property type="match status" value="1"/>
</dbReference>
<dbReference type="PRINTS" id="PR00144">
    <property type="entry name" value="DALDHYDRTASE"/>
</dbReference>
<accession>E3CWS7</accession>
<dbReference type="Gene3D" id="3.20.20.70">
    <property type="entry name" value="Aldolase class I"/>
    <property type="match status" value="1"/>
</dbReference>
<dbReference type="AlphaFoldDB" id="E3CWS7"/>
<feature type="binding site" evidence="12">
    <location>
        <position position="132"/>
    </location>
    <ligand>
        <name>Zn(2+)</name>
        <dbReference type="ChEBI" id="CHEBI:29105"/>
        <note>catalytic</note>
    </ligand>
</feature>
<evidence type="ECO:0000256" key="1">
    <source>
        <dbReference type="ARBA" id="ARBA00004694"/>
    </source>
</evidence>
<dbReference type="PANTHER" id="PTHR11458">
    <property type="entry name" value="DELTA-AMINOLEVULINIC ACID DEHYDRATASE"/>
    <property type="match status" value="1"/>
</dbReference>
<feature type="binding site" evidence="11">
    <location>
        <position position="315"/>
    </location>
    <ligand>
        <name>5-aminolevulinate</name>
        <dbReference type="ChEBI" id="CHEBI:356416"/>
        <label>2</label>
    </ligand>
</feature>
<feature type="binding site" evidence="11">
    <location>
        <position position="207"/>
    </location>
    <ligand>
        <name>5-aminolevulinate</name>
        <dbReference type="ChEBI" id="CHEBI:356416"/>
        <label>1</label>
    </ligand>
</feature>
<dbReference type="SUPFAM" id="SSF51569">
    <property type="entry name" value="Aldolase"/>
    <property type="match status" value="1"/>
</dbReference>
<dbReference type="OrthoDB" id="9805001at2"/>
<keyword evidence="15" id="KW-1185">Reference proteome</keyword>
<keyword evidence="5" id="KW-0350">Heme biosynthesis</keyword>